<organism evidence="2 3">
    <name type="scientific">Bos mutus</name>
    <name type="common">wild yak</name>
    <dbReference type="NCBI Taxonomy" id="72004"/>
    <lineage>
        <taxon>Eukaryota</taxon>
        <taxon>Metazoa</taxon>
        <taxon>Chordata</taxon>
        <taxon>Craniata</taxon>
        <taxon>Vertebrata</taxon>
        <taxon>Euteleostomi</taxon>
        <taxon>Mammalia</taxon>
        <taxon>Eutheria</taxon>
        <taxon>Laurasiatheria</taxon>
        <taxon>Artiodactyla</taxon>
        <taxon>Ruminantia</taxon>
        <taxon>Pecora</taxon>
        <taxon>Bovidae</taxon>
        <taxon>Bovinae</taxon>
        <taxon>Bos</taxon>
    </lineage>
</organism>
<evidence type="ECO:0000256" key="1">
    <source>
        <dbReference type="SAM" id="MobiDB-lite"/>
    </source>
</evidence>
<reference evidence="2" key="1">
    <citation type="submission" date="2019-10" db="EMBL/GenBank/DDBJ databases">
        <title>The sequence and de novo assembly of the wild yak genome.</title>
        <authorList>
            <person name="Liu Y."/>
        </authorList>
    </citation>
    <scope>NUCLEOTIDE SEQUENCE [LARGE SCALE GENOMIC DNA]</scope>
    <source>
        <strain evidence="2">WY2019</strain>
    </source>
</reference>
<sequence length="274" mass="31241">METDVAETPGKRALPPQDSPFSQENCTEEGEVAALRLTARSQGETAYTNQVKGTDMYNYKRLPVSKPENHSLENGKEPLLLERKAPKSSCSDSETSPRSKDSTSVQDFSKEESCQVAVIDRLTRDSVCDSSTETTLDCEDWLENQQGSQERHWRGMFTHMNSLPEERAPEHDVYWKTLGQKAPGKKKTWSKQLQGTRNISSDLMLCTFFYRRSVYWSLSYPRALEKVEKAKSHADLDISYMELELLRDETRRMADIGQNTKELSPHHLIPGLTT</sequence>
<dbReference type="EMBL" id="VBQZ03000055">
    <property type="protein sequence ID" value="MXQ89443.1"/>
    <property type="molecule type" value="Genomic_DNA"/>
</dbReference>
<name>A0A6B0RPW4_9CETA</name>
<comment type="caution">
    <text evidence="2">The sequence shown here is derived from an EMBL/GenBank/DDBJ whole genome shotgun (WGS) entry which is preliminary data.</text>
</comment>
<feature type="compositionally biased region" description="Basic and acidic residues" evidence="1">
    <location>
        <begin position="67"/>
        <end position="85"/>
    </location>
</feature>
<evidence type="ECO:0000313" key="2">
    <source>
        <dbReference type="EMBL" id="MXQ89443.1"/>
    </source>
</evidence>
<proteinExistence type="predicted"/>
<protein>
    <submittedName>
        <fullName evidence="2">Uncharacterized protein</fullName>
    </submittedName>
</protein>
<feature type="region of interest" description="Disordered" evidence="1">
    <location>
        <begin position="60"/>
        <end position="107"/>
    </location>
</feature>
<keyword evidence="3" id="KW-1185">Reference proteome</keyword>
<accession>A0A6B0RPW4</accession>
<evidence type="ECO:0000313" key="3">
    <source>
        <dbReference type="Proteomes" id="UP000322234"/>
    </source>
</evidence>
<feature type="region of interest" description="Disordered" evidence="1">
    <location>
        <begin position="1"/>
        <end position="28"/>
    </location>
</feature>
<dbReference type="AlphaFoldDB" id="A0A6B0RPW4"/>
<gene>
    <name evidence="2" type="ORF">E5288_WYG000763</name>
</gene>
<dbReference type="Proteomes" id="UP000322234">
    <property type="component" value="Unassembled WGS sequence"/>
</dbReference>